<name>A0A2W1F4S6_9PLEO</name>
<gene>
    <name evidence="2" type="ORF">Ptr86124_002191</name>
    <name evidence="1" type="ORF">PtrM4_066330</name>
</gene>
<dbReference type="Proteomes" id="UP000245464">
    <property type="component" value="Chromosome 2"/>
</dbReference>
<proteinExistence type="predicted"/>
<comment type="caution">
    <text evidence="2">The sequence shown here is derived from an EMBL/GenBank/DDBJ whole genome shotgun (WGS) entry which is preliminary data.</text>
</comment>
<dbReference type="SUPFAM" id="SSF56112">
    <property type="entry name" value="Protein kinase-like (PK-like)"/>
    <property type="match status" value="1"/>
</dbReference>
<reference evidence="2" key="3">
    <citation type="journal article" date="2022" name="bioRxiv">
        <title>A global pangenome for the wheat fungal pathogen Pyrenophora tritici-repentis and prediction of effector protein structural homology.</title>
        <authorList>
            <person name="Moolhuijzen P."/>
            <person name="See P.T."/>
            <person name="Shi G."/>
            <person name="Powell H.R."/>
            <person name="Cockram J."/>
            <person name="Jorgensen L.N."/>
            <person name="Benslimane H."/>
            <person name="Strelkov S.E."/>
            <person name="Turner J."/>
            <person name="Liu Z."/>
            <person name="Moffat C.S."/>
        </authorList>
    </citation>
    <scope>NUCLEOTIDE SEQUENCE</scope>
    <source>
        <strain evidence="2">86-124</strain>
    </source>
</reference>
<reference evidence="2" key="2">
    <citation type="submission" date="2021-05" db="EMBL/GenBank/DDBJ databases">
        <authorList>
            <person name="Moolhuijzen P.M."/>
            <person name="Moffat C.S."/>
        </authorList>
    </citation>
    <scope>NUCLEOTIDE SEQUENCE</scope>
    <source>
        <strain evidence="2">86-124</strain>
    </source>
</reference>
<accession>A0A2W1F4S6</accession>
<keyword evidence="4" id="KW-1185">Reference proteome</keyword>
<protein>
    <recommendedName>
        <fullName evidence="5">Protein kinase domain-containing protein</fullName>
    </recommendedName>
</protein>
<dbReference type="EMBL" id="NQIK02000002">
    <property type="protein sequence ID" value="KAF7575009.1"/>
    <property type="molecule type" value="Genomic_DNA"/>
</dbReference>
<reference evidence="4" key="4">
    <citation type="journal article" date="2022" name="Microb. Genom.">
        <title>A global pangenome for the wheat fungal pathogen Pyrenophora tritici-repentis and prediction of effector protein structural homology.</title>
        <authorList>
            <person name="Moolhuijzen P.M."/>
            <person name="See P.T."/>
            <person name="Shi G."/>
            <person name="Powell H.R."/>
            <person name="Cockram J."/>
            <person name="Jorgensen L.N."/>
            <person name="Benslimane H."/>
            <person name="Strelkov S.E."/>
            <person name="Turner J."/>
            <person name="Liu Z."/>
            <person name="Moffat C.S."/>
        </authorList>
    </citation>
    <scope>NUCLEOTIDE SEQUENCE [LARGE SCALE GENOMIC DNA]</scope>
</reference>
<dbReference type="EMBL" id="NRDI02000002">
    <property type="protein sequence ID" value="KAI1519063.1"/>
    <property type="molecule type" value="Genomic_DNA"/>
</dbReference>
<evidence type="ECO:0000313" key="2">
    <source>
        <dbReference type="EMBL" id="KAI1519063.1"/>
    </source>
</evidence>
<dbReference type="OrthoDB" id="10498768at2759"/>
<organism evidence="2 4">
    <name type="scientific">Pyrenophora tritici-repentis</name>
    <dbReference type="NCBI Taxonomy" id="45151"/>
    <lineage>
        <taxon>Eukaryota</taxon>
        <taxon>Fungi</taxon>
        <taxon>Dikarya</taxon>
        <taxon>Ascomycota</taxon>
        <taxon>Pezizomycotina</taxon>
        <taxon>Dothideomycetes</taxon>
        <taxon>Pleosporomycetidae</taxon>
        <taxon>Pleosporales</taxon>
        <taxon>Pleosporineae</taxon>
        <taxon>Pleosporaceae</taxon>
        <taxon>Pyrenophora</taxon>
    </lineage>
</organism>
<evidence type="ECO:0000313" key="4">
    <source>
        <dbReference type="Proteomes" id="UP000249757"/>
    </source>
</evidence>
<reference evidence="1 3" key="1">
    <citation type="journal article" date="2018" name="BMC Genomics">
        <title>Comparative genomics of the wheat fungal pathogen Pyrenophora tritici-repentis reveals chromosomal variations and genome plasticity.</title>
        <authorList>
            <person name="Moolhuijzen P."/>
            <person name="See P.T."/>
            <person name="Hane J.K."/>
            <person name="Shi G."/>
            <person name="Liu Z."/>
            <person name="Oliver R.P."/>
            <person name="Moffat C.S."/>
        </authorList>
    </citation>
    <scope>NUCLEOTIDE SEQUENCE [LARGE SCALE GENOMIC DNA]</scope>
    <source>
        <strain evidence="1">M4</strain>
    </source>
</reference>
<dbReference type="InterPro" id="IPR011009">
    <property type="entry name" value="Kinase-like_dom_sf"/>
</dbReference>
<evidence type="ECO:0008006" key="5">
    <source>
        <dbReference type="Google" id="ProtNLM"/>
    </source>
</evidence>
<evidence type="ECO:0000313" key="3">
    <source>
        <dbReference type="Proteomes" id="UP000245464"/>
    </source>
</evidence>
<evidence type="ECO:0000313" key="1">
    <source>
        <dbReference type="EMBL" id="KAF7575009.1"/>
    </source>
</evidence>
<dbReference type="AlphaFoldDB" id="A0A2W1F4S6"/>
<dbReference type="Proteomes" id="UP000249757">
    <property type="component" value="Unassembled WGS sequence"/>
</dbReference>
<sequence length="257" mass="28651">MSSDPPAAVRAHLALLLSAIQEPTTEKILLQQQPSPSPIRGIALEQFLLRHPPTGIPATIIYAILFKVMNALTTLHKHHVVHGNVCAEKIILEMPAVASLFDQRATHMTVHLLLSRFSTVTPAPVTNTQSEDDVKGVLHTITNLAIENEYVVEKKNNRIDHHMPPVSAKPSALLAELVWDLENMKIHPTGLESLRQKWWKPMALVLMAPNVQATQEEVEEMRSKAPDAFTELLPEWCIVLCVVCEGPRHHERFGSAI</sequence>